<feature type="domain" description="Cystatin" evidence="2">
    <location>
        <begin position="41"/>
        <end position="119"/>
    </location>
</feature>
<evidence type="ECO:0000313" key="4">
    <source>
        <dbReference type="Proteomes" id="UP000190460"/>
    </source>
</evidence>
<dbReference type="SUPFAM" id="SSF54403">
    <property type="entry name" value="Cystatin/monellin"/>
    <property type="match status" value="1"/>
</dbReference>
<proteinExistence type="predicted"/>
<dbReference type="CDD" id="cd00042">
    <property type="entry name" value="CY"/>
    <property type="match status" value="1"/>
</dbReference>
<keyword evidence="4" id="KW-1185">Reference proteome</keyword>
<dbReference type="InterPro" id="IPR000010">
    <property type="entry name" value="Cystatin_dom"/>
</dbReference>
<name>A0A1T4WPE2_9GAMM</name>
<evidence type="ECO:0000313" key="3">
    <source>
        <dbReference type="EMBL" id="SKA79222.1"/>
    </source>
</evidence>
<dbReference type="AlphaFoldDB" id="A0A1T4WPE2"/>
<dbReference type="Gene3D" id="3.10.450.10">
    <property type="match status" value="1"/>
</dbReference>
<dbReference type="InterPro" id="IPR018073">
    <property type="entry name" value="Prot_inh_cystat_CS"/>
</dbReference>
<dbReference type="Proteomes" id="UP000190460">
    <property type="component" value="Unassembled WGS sequence"/>
</dbReference>
<accession>A0A1T4WPE2</accession>
<gene>
    <name evidence="3" type="ORF">SAMN02745130_01957</name>
</gene>
<evidence type="ECO:0000256" key="1">
    <source>
        <dbReference type="SAM" id="SignalP"/>
    </source>
</evidence>
<dbReference type="SMART" id="SM00043">
    <property type="entry name" value="CY"/>
    <property type="match status" value="1"/>
</dbReference>
<dbReference type="Pfam" id="PF00031">
    <property type="entry name" value="Cystatin"/>
    <property type="match status" value="1"/>
</dbReference>
<evidence type="ECO:0000259" key="2">
    <source>
        <dbReference type="SMART" id="SM00043"/>
    </source>
</evidence>
<dbReference type="PANTHER" id="PTHR47364:SF2">
    <property type="entry name" value="CYSTEINE PROTEINASE INHIBITOR 5"/>
    <property type="match status" value="1"/>
</dbReference>
<dbReference type="RefSeq" id="WP_078922427.1">
    <property type="nucleotide sequence ID" value="NZ_FUYB01000008.1"/>
</dbReference>
<dbReference type="InterPro" id="IPR046350">
    <property type="entry name" value="Cystatin_sf"/>
</dbReference>
<dbReference type="PROSITE" id="PS00287">
    <property type="entry name" value="CYSTATIN"/>
    <property type="match status" value="1"/>
</dbReference>
<dbReference type="GO" id="GO:0004869">
    <property type="term" value="F:cysteine-type endopeptidase inhibitor activity"/>
    <property type="evidence" value="ECO:0007669"/>
    <property type="project" value="InterPro"/>
</dbReference>
<organism evidence="3 4">
    <name type="scientific">Thiothrix eikelboomii</name>
    <dbReference type="NCBI Taxonomy" id="92487"/>
    <lineage>
        <taxon>Bacteria</taxon>
        <taxon>Pseudomonadati</taxon>
        <taxon>Pseudomonadota</taxon>
        <taxon>Gammaproteobacteria</taxon>
        <taxon>Thiotrichales</taxon>
        <taxon>Thiotrichaceae</taxon>
        <taxon>Thiothrix</taxon>
    </lineage>
</organism>
<keyword evidence="1" id="KW-0732">Signal</keyword>
<dbReference type="PROSITE" id="PS51257">
    <property type="entry name" value="PROKAR_LIPOPROTEIN"/>
    <property type="match status" value="1"/>
</dbReference>
<dbReference type="STRING" id="92487.SAMN02745130_01957"/>
<feature type="chain" id="PRO_5012910901" evidence="1">
    <location>
        <begin position="19"/>
        <end position="125"/>
    </location>
</feature>
<sequence>MKSITLPLFLALSGLLSACNTHPSLPTPPPNTPPAPMPQAHIVGGYTAVDVNDLEVQNAAQFAVQALGGLLNRVTKAERQVVAGMNYRLQLDLQNGAGYEVVVYVDLQQQKQLISSRPLKTNSRS</sequence>
<dbReference type="OrthoDB" id="6196402at2"/>
<feature type="signal peptide" evidence="1">
    <location>
        <begin position="1"/>
        <end position="18"/>
    </location>
</feature>
<reference evidence="3 4" key="1">
    <citation type="submission" date="2017-02" db="EMBL/GenBank/DDBJ databases">
        <authorList>
            <person name="Peterson S.W."/>
        </authorList>
    </citation>
    <scope>NUCLEOTIDE SEQUENCE [LARGE SCALE GENOMIC DNA]</scope>
    <source>
        <strain evidence="3 4">ATCC 49788</strain>
    </source>
</reference>
<dbReference type="PANTHER" id="PTHR47364">
    <property type="entry name" value="CYSTEINE PROTEINASE INHIBITOR 5"/>
    <property type="match status" value="1"/>
</dbReference>
<protein>
    <submittedName>
        <fullName evidence="3">Cystatin domain-containing protein</fullName>
    </submittedName>
</protein>
<dbReference type="EMBL" id="FUYB01000008">
    <property type="protein sequence ID" value="SKA79222.1"/>
    <property type="molecule type" value="Genomic_DNA"/>
</dbReference>